<keyword evidence="6" id="KW-0963">Cytoplasm</keyword>
<dbReference type="PANTHER" id="PTHR16399:SF21">
    <property type="entry name" value="GASDERMIN-C"/>
    <property type="match status" value="1"/>
</dbReference>
<dbReference type="EMBL" id="JAGFMF010011709">
    <property type="protein sequence ID" value="KAG8515510.1"/>
    <property type="molecule type" value="Genomic_DNA"/>
</dbReference>
<reference evidence="15" key="1">
    <citation type="journal article" date="2021" name="Evol. Appl.">
        <title>The genome of the Pyrenean desman and the effects of bottlenecks and inbreeding on the genomic landscape of an endangered species.</title>
        <authorList>
            <person name="Escoda L."/>
            <person name="Castresana J."/>
        </authorList>
    </citation>
    <scope>NUCLEOTIDE SEQUENCE</scope>
    <source>
        <strain evidence="15">IBE-C5619</strain>
    </source>
</reference>
<evidence type="ECO:0000256" key="1">
    <source>
        <dbReference type="ARBA" id="ARBA00004514"/>
    </source>
</evidence>
<dbReference type="InterPro" id="IPR040460">
    <property type="entry name" value="Gasdermin_pore"/>
</dbReference>
<dbReference type="GO" id="GO:0005546">
    <property type="term" value="F:phosphatidylinositol-4,5-bisphosphate binding"/>
    <property type="evidence" value="ECO:0007669"/>
    <property type="project" value="TreeGrafter"/>
</dbReference>
<keyword evidence="10" id="KW-0564">Palmitate</keyword>
<evidence type="ECO:0000259" key="13">
    <source>
        <dbReference type="Pfam" id="PF04598"/>
    </source>
</evidence>
<gene>
    <name evidence="15" type="ORF">J0S82_019287</name>
</gene>
<evidence type="ECO:0000256" key="11">
    <source>
        <dbReference type="ARBA" id="ARBA00023288"/>
    </source>
</evidence>
<dbReference type="Proteomes" id="UP000700334">
    <property type="component" value="Unassembled WGS sequence"/>
</dbReference>
<organism evidence="15 16">
    <name type="scientific">Galemys pyrenaicus</name>
    <name type="common">Iberian desman</name>
    <name type="synonym">Pyrenean desman</name>
    <dbReference type="NCBI Taxonomy" id="202257"/>
    <lineage>
        <taxon>Eukaryota</taxon>
        <taxon>Metazoa</taxon>
        <taxon>Chordata</taxon>
        <taxon>Craniata</taxon>
        <taxon>Vertebrata</taxon>
        <taxon>Euteleostomi</taxon>
        <taxon>Mammalia</taxon>
        <taxon>Eutheria</taxon>
        <taxon>Laurasiatheria</taxon>
        <taxon>Eulipotyphla</taxon>
        <taxon>Talpidae</taxon>
        <taxon>Galemys</taxon>
    </lineage>
</organism>
<evidence type="ECO:0000313" key="15">
    <source>
        <dbReference type="EMBL" id="KAG8515510.1"/>
    </source>
</evidence>
<dbReference type="AlphaFoldDB" id="A0A8J6DQ08"/>
<keyword evidence="16" id="KW-1185">Reference proteome</keyword>
<dbReference type="InterPro" id="IPR007677">
    <property type="entry name" value="Gasdermin"/>
</dbReference>
<evidence type="ECO:0000256" key="8">
    <source>
        <dbReference type="ARBA" id="ARBA00022692"/>
    </source>
</evidence>
<dbReference type="PANTHER" id="PTHR16399">
    <property type="entry name" value="GASDERMIN"/>
    <property type="match status" value="1"/>
</dbReference>
<accession>A0A8J6DQ08</accession>
<protein>
    <submittedName>
        <fullName evidence="15">Gasdermin-C</fullName>
    </submittedName>
</protein>
<evidence type="ECO:0000256" key="7">
    <source>
        <dbReference type="ARBA" id="ARBA00022590"/>
    </source>
</evidence>
<comment type="similarity">
    <text evidence="3">Belongs to the gasdermin family.</text>
</comment>
<comment type="subcellular location">
    <subcellularLocation>
        <location evidence="2">Cell membrane</location>
        <topology evidence="2">Multi-pass membrane protein</topology>
    </subcellularLocation>
    <subcellularLocation>
        <location evidence="1">Cytoplasm</location>
        <location evidence="1">Cytosol</location>
    </subcellularLocation>
</comment>
<dbReference type="GO" id="GO:0005886">
    <property type="term" value="C:plasma membrane"/>
    <property type="evidence" value="ECO:0007669"/>
    <property type="project" value="UniProtKB-SubCell"/>
</dbReference>
<evidence type="ECO:0000256" key="3">
    <source>
        <dbReference type="ARBA" id="ARBA00009279"/>
    </source>
</evidence>
<evidence type="ECO:0000256" key="4">
    <source>
        <dbReference type="ARBA" id="ARBA00022452"/>
    </source>
</evidence>
<dbReference type="GO" id="GO:0042742">
    <property type="term" value="P:defense response to bacterium"/>
    <property type="evidence" value="ECO:0007669"/>
    <property type="project" value="TreeGrafter"/>
</dbReference>
<evidence type="ECO:0000256" key="2">
    <source>
        <dbReference type="ARBA" id="ARBA00004651"/>
    </source>
</evidence>
<evidence type="ECO:0000256" key="12">
    <source>
        <dbReference type="ARBA" id="ARBA00038764"/>
    </source>
</evidence>
<comment type="caution">
    <text evidence="15">The sequence shown here is derived from an EMBL/GenBank/DDBJ whole genome shotgun (WGS) entry which is preliminary data.</text>
</comment>
<keyword evidence="8" id="KW-0812">Transmembrane</keyword>
<dbReference type="GO" id="GO:0070273">
    <property type="term" value="F:phosphatidylinositol-4-phosphate binding"/>
    <property type="evidence" value="ECO:0007669"/>
    <property type="project" value="TreeGrafter"/>
</dbReference>
<dbReference type="GO" id="GO:0001786">
    <property type="term" value="F:phosphatidylserine binding"/>
    <property type="evidence" value="ECO:0007669"/>
    <property type="project" value="TreeGrafter"/>
</dbReference>
<evidence type="ECO:0000259" key="14">
    <source>
        <dbReference type="Pfam" id="PF17708"/>
    </source>
</evidence>
<evidence type="ECO:0000256" key="5">
    <source>
        <dbReference type="ARBA" id="ARBA00022475"/>
    </source>
</evidence>
<dbReference type="Pfam" id="PF04598">
    <property type="entry name" value="Gasdermin"/>
    <property type="match status" value="2"/>
</dbReference>
<dbReference type="OrthoDB" id="9665562at2759"/>
<dbReference type="InterPro" id="IPR041263">
    <property type="entry name" value="Gasdermin_PUB"/>
</dbReference>
<dbReference type="GO" id="GO:0005829">
    <property type="term" value="C:cytosol"/>
    <property type="evidence" value="ECO:0007669"/>
    <property type="project" value="UniProtKB-SubCell"/>
</dbReference>
<feature type="domain" description="Gasdermin pore forming" evidence="13">
    <location>
        <begin position="96"/>
        <end position="228"/>
    </location>
</feature>
<evidence type="ECO:0000256" key="6">
    <source>
        <dbReference type="ARBA" id="ARBA00022490"/>
    </source>
</evidence>
<feature type="domain" description="Gasdermin pore forming" evidence="13">
    <location>
        <begin position="19"/>
        <end position="90"/>
    </location>
</feature>
<comment type="subunit">
    <text evidence="12">Homooligomer; homooligomeric ring-shaped pore complex containing 27-28 subunits when inserted in the membrane.</text>
</comment>
<keyword evidence="11" id="KW-0449">Lipoprotein</keyword>
<feature type="domain" description="Gasdermin PUB" evidence="14">
    <location>
        <begin position="230"/>
        <end position="395"/>
    </location>
</feature>
<dbReference type="Pfam" id="PF17708">
    <property type="entry name" value="Gasdermin_C"/>
    <property type="match status" value="1"/>
</dbReference>
<sequence length="422" mass="48294">MTKICTFLLFAPSNMPSPFQKTCELLVKEIGDKEMLPVTSFLDATKIHHFTILRTKNRGLSRFWSQPDVTDEVSIMDILEKSSSEPGIVILRPEEKTMGTQMVEIITTPLGSLTELLKRKLRGQELPYLEECWKLGVDLYVVTETMELFKSSELHARSRKDISGSASIPWKTMAKGNIGVKYDLRREKKIGVQKGMVVAYKKKKLIFRNNGWGLLLLEDDKKKKTFEEYFKYLQKEVFQKVEELNALSRSFQDTMLNNIQAMLGNHEALQELRNMLEQEPLGCLNGPGGTILDVLRENSEYSYVNPKYFISYLLEAIIELSDTQHALLARSMEKKILPHQQELVRSILEPNFKYPWCIPFTLDPQLLAPLQGEGVAITYGLLQECGLRVEPSNPRSTWDLEAKKPLSALYASLTILHWMAKA</sequence>
<dbReference type="GO" id="GO:0070269">
    <property type="term" value="P:pyroptotic inflammatory response"/>
    <property type="evidence" value="ECO:0007669"/>
    <property type="project" value="TreeGrafter"/>
</dbReference>
<keyword evidence="7" id="KW-1210">Necrosis</keyword>
<name>A0A8J6DQ08_GALPY</name>
<proteinExistence type="inferred from homology"/>
<keyword evidence="4" id="KW-1134">Transmembrane beta strand</keyword>
<evidence type="ECO:0000256" key="10">
    <source>
        <dbReference type="ARBA" id="ARBA00023139"/>
    </source>
</evidence>
<keyword evidence="9" id="KW-0472">Membrane</keyword>
<keyword evidence="5" id="KW-1003">Cell membrane</keyword>
<evidence type="ECO:0000313" key="16">
    <source>
        <dbReference type="Proteomes" id="UP000700334"/>
    </source>
</evidence>
<evidence type="ECO:0000256" key="9">
    <source>
        <dbReference type="ARBA" id="ARBA00023136"/>
    </source>
</evidence>
<dbReference type="GO" id="GO:0012501">
    <property type="term" value="P:programmed cell death"/>
    <property type="evidence" value="ECO:0007669"/>
    <property type="project" value="UniProtKB-KW"/>
</dbReference>